<gene>
    <name evidence="2" type="ORF">ACFSL4_18845</name>
</gene>
<dbReference type="EMBL" id="JBHUDX010000050">
    <property type="protein sequence ID" value="MFD1660200.1"/>
    <property type="molecule type" value="Genomic_DNA"/>
</dbReference>
<feature type="compositionally biased region" description="Low complexity" evidence="1">
    <location>
        <begin position="106"/>
        <end position="124"/>
    </location>
</feature>
<reference evidence="3" key="1">
    <citation type="journal article" date="2019" name="Int. J. Syst. Evol. Microbiol.">
        <title>The Global Catalogue of Microorganisms (GCM) 10K type strain sequencing project: providing services to taxonomists for standard genome sequencing and annotation.</title>
        <authorList>
            <consortium name="The Broad Institute Genomics Platform"/>
            <consortium name="The Broad Institute Genome Sequencing Center for Infectious Disease"/>
            <person name="Wu L."/>
            <person name="Ma J."/>
        </authorList>
    </citation>
    <scope>NUCLEOTIDE SEQUENCE [LARGE SCALE GENOMIC DNA]</scope>
    <source>
        <strain evidence="3">CGMCC 1.12470</strain>
    </source>
</reference>
<evidence type="ECO:0000313" key="2">
    <source>
        <dbReference type="EMBL" id="MFD1660200.1"/>
    </source>
</evidence>
<evidence type="ECO:0000256" key="1">
    <source>
        <dbReference type="SAM" id="MobiDB-lite"/>
    </source>
</evidence>
<comment type="caution">
    <text evidence="2">The sequence shown here is derived from an EMBL/GenBank/DDBJ whole genome shotgun (WGS) entry which is preliminary data.</text>
</comment>
<organism evidence="2 3">
    <name type="scientific">Streptomyces caeni</name>
    <dbReference type="NCBI Taxonomy" id="2307231"/>
    <lineage>
        <taxon>Bacteria</taxon>
        <taxon>Bacillati</taxon>
        <taxon>Actinomycetota</taxon>
        <taxon>Actinomycetes</taxon>
        <taxon>Kitasatosporales</taxon>
        <taxon>Streptomycetaceae</taxon>
        <taxon>Streptomyces</taxon>
    </lineage>
</organism>
<dbReference type="Proteomes" id="UP001597261">
    <property type="component" value="Unassembled WGS sequence"/>
</dbReference>
<keyword evidence="3" id="KW-1185">Reference proteome</keyword>
<sequence length="135" mass="13985">MKTPTSNLGSNGGSQHPAKRKQGGHGPNLADEVEHLLLPTPKASDGIKGSPNQRHGNGDLTLPSAAASLLATRKATGTSTPDRNLRPPSSAEVLPLWSDQETQRLPSRGGRTPSPSPAGRASPAQRLVPPTIRAA</sequence>
<proteinExistence type="predicted"/>
<protein>
    <submittedName>
        <fullName evidence="2">Uncharacterized protein</fullName>
    </submittedName>
</protein>
<evidence type="ECO:0000313" key="3">
    <source>
        <dbReference type="Proteomes" id="UP001597261"/>
    </source>
</evidence>
<name>A0ABW4IS53_9ACTN</name>
<feature type="compositionally biased region" description="Low complexity" evidence="1">
    <location>
        <begin position="60"/>
        <end position="72"/>
    </location>
</feature>
<dbReference type="RefSeq" id="WP_381084114.1">
    <property type="nucleotide sequence ID" value="NZ_JBHUDX010000050.1"/>
</dbReference>
<feature type="region of interest" description="Disordered" evidence="1">
    <location>
        <begin position="1"/>
        <end position="135"/>
    </location>
</feature>
<accession>A0ABW4IS53</accession>